<evidence type="ECO:0000256" key="3">
    <source>
        <dbReference type="SAM" id="Phobius"/>
    </source>
</evidence>
<feature type="region of interest" description="Disordered" evidence="2">
    <location>
        <begin position="3389"/>
        <end position="3410"/>
    </location>
</feature>
<feature type="compositionally biased region" description="Low complexity" evidence="2">
    <location>
        <begin position="84"/>
        <end position="157"/>
    </location>
</feature>
<dbReference type="Pfam" id="PF19258">
    <property type="entry name" value="KxYKxGKxW_sig"/>
    <property type="match status" value="1"/>
</dbReference>
<dbReference type="Proteomes" id="UP000763447">
    <property type="component" value="Unassembled WGS sequence"/>
</dbReference>
<feature type="transmembrane region" description="Helical" evidence="3">
    <location>
        <begin position="28"/>
        <end position="48"/>
    </location>
</feature>
<protein>
    <submittedName>
        <fullName evidence="4">KxYKxGKxW signal peptide domain-containing protein</fullName>
    </submittedName>
</protein>
<feature type="region of interest" description="Disordered" evidence="2">
    <location>
        <begin position="2504"/>
        <end position="2529"/>
    </location>
</feature>
<feature type="region of interest" description="Disordered" evidence="2">
    <location>
        <begin position="84"/>
        <end position="198"/>
    </location>
</feature>
<proteinExistence type="predicted"/>
<feature type="region of interest" description="Disordered" evidence="2">
    <location>
        <begin position="3600"/>
        <end position="3632"/>
    </location>
</feature>
<feature type="compositionally biased region" description="Low complexity" evidence="2">
    <location>
        <begin position="4236"/>
        <end position="4332"/>
    </location>
</feature>
<evidence type="ECO:0000256" key="1">
    <source>
        <dbReference type="ARBA" id="ARBA00022729"/>
    </source>
</evidence>
<dbReference type="NCBIfam" id="TIGR03715">
    <property type="entry name" value="KxYKxGKxW"/>
    <property type="match status" value="1"/>
</dbReference>
<feature type="compositionally biased region" description="Basic and acidic residues" evidence="2">
    <location>
        <begin position="3518"/>
        <end position="3530"/>
    </location>
</feature>
<feature type="region of interest" description="Disordered" evidence="2">
    <location>
        <begin position="2153"/>
        <end position="2172"/>
    </location>
</feature>
<keyword evidence="3" id="KW-0472">Membrane</keyword>
<feature type="region of interest" description="Disordered" evidence="2">
    <location>
        <begin position="1746"/>
        <end position="1766"/>
    </location>
</feature>
<feature type="region of interest" description="Disordered" evidence="2">
    <location>
        <begin position="1195"/>
        <end position="1229"/>
    </location>
</feature>
<feature type="compositionally biased region" description="Polar residues" evidence="2">
    <location>
        <begin position="164"/>
        <end position="192"/>
    </location>
</feature>
<evidence type="ECO:0000313" key="4">
    <source>
        <dbReference type="EMBL" id="NLR17477.1"/>
    </source>
</evidence>
<feature type="region of interest" description="Disordered" evidence="2">
    <location>
        <begin position="2650"/>
        <end position="2686"/>
    </location>
</feature>
<feature type="region of interest" description="Disordered" evidence="2">
    <location>
        <begin position="3255"/>
        <end position="3278"/>
    </location>
</feature>
<accession>A0ABX1KU72</accession>
<feature type="compositionally biased region" description="Polar residues" evidence="2">
    <location>
        <begin position="4220"/>
        <end position="4231"/>
    </location>
</feature>
<feature type="compositionally biased region" description="Polar residues" evidence="2">
    <location>
        <begin position="2360"/>
        <end position="2375"/>
    </location>
</feature>
<dbReference type="InterPro" id="IPR022263">
    <property type="entry name" value="KxYKxGKxW"/>
</dbReference>
<feature type="compositionally biased region" description="Low complexity" evidence="2">
    <location>
        <begin position="4096"/>
        <end position="4118"/>
    </location>
</feature>
<sequence length="4410" mass="458312">MEKYKFNRQKLQRDSADRKVHYKLYKAGTRWLVAGMATLTFGISAFALPQEVKADTVATDGSNSNTTTIDQSATALKQVTLHNTSTATSTPATTQTQQGTAVKSTSADSTAQATTTQGTATPTTDSKTATQTTTKAATTDSSKTAAPAATDTKVAAQTAAKTDAMQTPTTDSSKTADASAQQSATDTKTDASAKSADIQKTDLGSTDTQLIDAVKTAAAAEFAKTGKAQEITALDPAESGSTDTSEFNLDNQFGIPQAVYDKTDPTKVDTPAKGSVTYDQATNTLTINLANDYELTQSQVAAIKQFAGWSGTGSNTTAPMTITGQSFFISNSKDGLGNRISISSDPLVYNHIDMENIGGDFPDGDNGNAFGLFLTSSVRIGTDNQAYPDTEVWVALPKPNEHFYVAISDPNKPLTDADKSTATMTGQVSATTAPLYGNNTGRESVYTYHFTDAQRDMLLNMLADAKTNGKTVGFTDDSTTGITGHQVTWNSLLAQNTTSANVQVSIVNQNNQTVYSQEGTGNVTYTSQAPYDKTLTAETADIPSIDVSQALNALLSGQSYSYTVPDPDDATKTITKTINAAKTTYTWANPNKQPIIGFPSAGNPEAADPNKLITPSVYDEGVGGQPASIDIAKDSSGAATGVVTAKINYKLDKATDTVDVTFQLNDPTLNAGEVSYVDVTDSGKTSGFTPDDIKKDSSTGKTNVLTTDPVPIGNVDDPITYTDEPTVLAKYPDYFVVQENLPSGKFTQDQLDHKSANGYVYLVKKTAFDTTDPSDAEHQSTRSFTFTGDGSTGLKLDNQTLYWVKQTTNKATTDASGKVTGITPSSTWLAFASEDNAKTYVTDMSDTNPDNDTDAAKLLAAGYGDSGTFAIPENHQATANNGATLSASKAGATPVDATVGASDVTVDGSVDVKDIASKANQTVTITLSATKSAGAEIHYIDVSNTKKTSGFAPNDGNQVASVVLDGDTGAKISTDGAKLYDYAKDGYVAVQKADLTDKTYDATTPAEFYTYLRKANTTYTPDNPGDTDQTNHDALTKAVTEYVTYGAPVGDGTTKEELKDYDLYRTATVTYTEGKTDPTITYSPWTTNTNGDVKLDADGNVSDGTDTINVAKLTTNELQKQPGYTESFANTATGATLTDDQKAANVDVSLKIAKDANNSPIEIDRAVNYTKEKAAGTVHYVYQNVDGPEVAPDKPISGDVGDDYTSQITVPPTIKTTDGKGTDGTALDNGNGTLDTSTLYYYATADVNGGQFNALPDNIGPDSQYKTDGQDIWVIYTAKPGIDNSKVEDGTPVTVKRTIHYVKNEVQSDGNPKAVSVAPDAVQTLTLTPKVIKDEKGNVIKTVSYVVTGSSEDGKGTADTTVKKIFTSLASPTVADLTPDNAMVDDQNVPLDVEGNPEDLETTVTYTPSASAIQSLTVPDKDDQGNETGTGNTVYFYKGPKVTDLKDIPADDMIGQVIVKNGETPKLDLNVKNTDTDPKDNKTTYTIYNGTTEVGTFDAQNGEDGKAPNIYSFTVDTPATKGQDGTITQAASHTTYFYTGDKIPDPAQGTQLTQADIEKNKDTEIGHVTVDDPLIGAQDNHDGTFTLTVNGQPSGTAVAMPKGNIPAFVAGDHVDKTDTANGYTPIYIFADGDTTNTAGGNRTEVDIPDAPAGNLPDLDLQDNHDGTFELTINGVGTGTPITLPTKAPTIHSVTVNDTDKGTHTTYFYTGDVPATHTDGTAITPESPLTYEDVQNAKNPIIGDVETHDGEDGQTPQVETIPDPDDPSKNVYNFYIPGPNNSHQSIGTVEEPTPEAIHSFTVDKLGDATTGTPTQHTTYFYTGDVLKPAEGEDALTPADIPAGAKVGEVTVSDGVSPQIETIPDPDDSTKNVYSFYVTGPDGHHQSVGTIPIPKDGQTPTIQTADKYAKDGTTVIGKTITVNSFKDDGTPDVQTFVVLNPPIITHADVKDDPTNKDKVTGEEITITSYDNDGNPTKENFTIKNGTDGSSNTNGDPHIKEEGGNLILFIPAGKDADGNDVPEKDLGTVPLPGAGDTITAERVKDTDKPGIGGVKITVTHATGDPTITYLYDGENGKNAQTPSVKPGTDEKGNKVLTFFIPANGDTPEQDLGNIPAPKDGDTITTSAIDGDADHPNGGILITIKHGDGSKDTTETIWNGNDGATPVVDPKGTDNGDGTTTYQFTVNGKPTGSFTVKDGKDGADGQAVQAKTGMDINGNPVIIFFTPAHDDIPENDMVTIPQPKDGDTITATPIDGDADHPNGGTLLTIKHGDGSDDTTQTIWNGNDGASPVVDPKGIDNGDGTTTYNMTVNGQPAGSFTVKNGNDGKDGTPLSVKPGTDKDGKPTLVFYIPGPKGDGTDDTDISTLPVPNTGDTITSERVTDTDKPGVSGVKITVTHANGDPDTISYIYDGATPEITPSQDGKSFTISIGGKDVATIKNGEDGKTPEITVTPNKDDAGNVISNTLTITTPGSTDAPQTVTISNGATPTFTKTETGYDIMLNGTKVGELKDGEDGKTPTVTTKPATDENGKPIGTTLVINGQDSGTILNGPKGDTGDSPVITPELDDSGNPTGNFVIKVGDKTVGTLQNGKDGKTPEFTENKDTDGKVLGYTITIDGKTVGTITNGKDGSVVTTKPLMDGDKQIGVTLVIDGKDSGTILNGPQGEKGDKGDPGSSPVITPEVDENGQPTGNFTITVGEQTVGTLRSGKDGATPQFNPVKDNDGNVTGYDILVNNTKVGSITNGKDGATPVITQTPTTDGDGNVTGTTITITTPGSDKTQTINVTNGKDGSTPVLTPEKDDNGNIIGYAITINGNPAGELKNGKDGSVVTTKPALDKDGNQIGVTIVIDGKDGDTILNGKDGASPVITPEKDPNGNPTGTLDIVIDGKTVGTLHNGVDGKTPDFTPVKDDQGNIISYNITIDGKTVGSIKNGVDGKTPVITQTPEKDTDGKTIGTTITITTPGSDQPAQTINISNGKDGTDGKTPQVKAVPGADGKTSYVFYTIDPDGTEHDFGTIDAPKDGKSITVTDTSKDDQGNTVVTFSDGTKATIDKGADGKDAQTPRVKEVTDGDGNKTLVFYIPGQNGSDDQVVGNVPAPKDGHTPLVEPLKDDNGNVTNYQFYYTNDQGEKVSTGIVPAPKDGSTPTVKPYTGTDGKTGYTFTLNGVDYNVTNGVDGQDGEDGTDGKDLTVTGSTIDQDGNTIVTFSDGHNVKIPAGAAGKDGQTPRVKEVPNPDGTKSLVFYIPGPAGDGSDDTVLGKVDAPKDGTNGTDGKDGQTPTVKPIKDADGNTISYEFYIPGPTGDGSDDKIMGIVPAPKDGKDGAALTVKSQLINSDGNTVVTFSDGSQIIVNKGKDGTNGTDGKDAPTPQVRTVKGEDGTNAYEFYVVNPDGSTTTIGTVKAPKDGINGTNGVDGKDAQTPQVKEVTNSDGSKSYEFYITNPDGSTTDMGNVPAPKDGKDGETPTVTPHTDGEGNVDGYTFTIDGHDYTVKNGEDGKDLTIKSSTTDKDGNTVIIFSDGSTVTVDKGAKGDKGDKGDQGEPGETPQVKAVVGQDGKTSYVFYTIGEDGKEVDVGTVDAPKDGQDAQTPQVKEVTNNDGSKSYVFYITNPDGSEKTVGNVPAPKDGQDGETPTVTPYDKDGQTGFTFTIGGKDYTVLNGKDGVDGKDGLTPQMKVVKGEDGTTSYEFYVNNPDGSETPVGLITAPKDGQDGKTPSVEPITDANGNTVSYNFYYTNDKGEKVTLGMVPAPKDGQTPTVTPHTDGDGNVDGWTFTLNGKDYTVKNGQDGADGQSITVVSQAPDADGNTVVTFSDGSQVKIPNGKDGKNGQTPQVKAVENTDGTTSYEFYVLNPDGSTTTVGKVNAPKDGVDGKTPHVEAIKDGDGNIVAYNFYYTNADGDKVSVGRVDAPKNGVDGKDGQTPTVAPHYDADGNVDGWTFTLNGIDYTLKDGKDGKDGADGKDGQTPQIDPSKTVVNKEAGTTTYYFTYPDGSNAGSITVPNGGGSTTGDGTGTGNGGINITNNNINNGGGSDGQGTDSSTTSNTSTTTNTTTNPDGSKTVKTVEIIINPDGSKTTKTTTTTTPGEDGADSTTTINIVTTPADNTKPSDNNGGNTGTDGSSTNTTKTVTITNNTDGSTTTKTVIVTIVTDPSGNKTTTTTTEIVTTPGKDNTDNNGGNNSNTTTNKTVTITNGPDGSKTTETVIITTITNPDGSKSTTTTDTIEKVPGGVTPNGNTPDGNTPDGNKPGGNTPDGNVPNGNVPDGNTPTGNTPTGNNTPGGNTPTGNTPTGDNTTTTTGDNTVVPGGDNGQTTTTDGDSTGVDGDSLIGDNGTDTDNGGVVTETGYDTEGGKAAPTATTQVLSGTSNTKQASVAAKTLPQTSETNDGEAAVMLGIGASVLEAAMVYGALKRKKRHDDDEDALY</sequence>
<keyword evidence="1" id="KW-0732">Signal</keyword>
<comment type="caution">
    <text evidence="4">The sequence shown here is derived from an EMBL/GenBank/DDBJ whole genome shotgun (WGS) entry which is preliminary data.</text>
</comment>
<feature type="region of interest" description="Disordered" evidence="2">
    <location>
        <begin position="3433"/>
        <end position="3468"/>
    </location>
</feature>
<reference evidence="4 5" key="1">
    <citation type="submission" date="2020-04" db="EMBL/GenBank/DDBJ databases">
        <title>A novel species of genus Lactobacillus that was isolated from fermented food Zha-chili.</title>
        <authorList>
            <person name="Zhang Z."/>
        </authorList>
    </citation>
    <scope>NUCLEOTIDE SEQUENCE [LARGE SCALE GENOMIC DNA]</scope>
    <source>
        <strain evidence="5">HBUAS51383</strain>
    </source>
</reference>
<feature type="region of interest" description="Disordered" evidence="2">
    <location>
        <begin position="3980"/>
        <end position="4118"/>
    </location>
</feature>
<feature type="region of interest" description="Disordered" evidence="2">
    <location>
        <begin position="4143"/>
        <end position="4355"/>
    </location>
</feature>
<feature type="compositionally biased region" description="Low complexity" evidence="2">
    <location>
        <begin position="4023"/>
        <end position="4046"/>
    </location>
</feature>
<feature type="compositionally biased region" description="Polar residues" evidence="2">
    <location>
        <begin position="4343"/>
        <end position="4355"/>
    </location>
</feature>
<evidence type="ECO:0000313" key="5">
    <source>
        <dbReference type="Proteomes" id="UP000763447"/>
    </source>
</evidence>
<dbReference type="RefSeq" id="WP_168924110.1">
    <property type="nucleotide sequence ID" value="NZ_JAAXLJ010000002.1"/>
</dbReference>
<feature type="region of interest" description="Disordered" evidence="2">
    <location>
        <begin position="3209"/>
        <end position="3229"/>
    </location>
</feature>
<gene>
    <name evidence="4" type="ORF">HC026_00940</name>
</gene>
<organism evidence="4 5">
    <name type="scientific">Secundilactobacillus angelensis</name>
    <dbReference type="NCBI Taxonomy" id="2722706"/>
    <lineage>
        <taxon>Bacteria</taxon>
        <taxon>Bacillati</taxon>
        <taxon>Bacillota</taxon>
        <taxon>Bacilli</taxon>
        <taxon>Lactobacillales</taxon>
        <taxon>Lactobacillaceae</taxon>
        <taxon>Secundilactobacillus</taxon>
    </lineage>
</organism>
<feature type="compositionally biased region" description="Polar residues" evidence="2">
    <location>
        <begin position="4198"/>
        <end position="4209"/>
    </location>
</feature>
<dbReference type="EMBL" id="JAAXLJ010000002">
    <property type="protein sequence ID" value="NLR17477.1"/>
    <property type="molecule type" value="Genomic_DNA"/>
</dbReference>
<feature type="region of interest" description="Disordered" evidence="2">
    <location>
        <begin position="3515"/>
        <end position="3537"/>
    </location>
</feature>
<feature type="region of interest" description="Disordered" evidence="2">
    <location>
        <begin position="2315"/>
        <end position="2385"/>
    </location>
</feature>
<evidence type="ECO:0000256" key="2">
    <source>
        <dbReference type="SAM" id="MobiDB-lite"/>
    </source>
</evidence>
<feature type="compositionally biased region" description="Low complexity" evidence="2">
    <location>
        <begin position="4144"/>
        <end position="4197"/>
    </location>
</feature>
<name>A0ABX1KU72_9LACO</name>
<feature type="compositionally biased region" description="Polar residues" evidence="2">
    <location>
        <begin position="4078"/>
        <end position="4095"/>
    </location>
</feature>
<keyword evidence="3" id="KW-0812">Transmembrane</keyword>
<feature type="compositionally biased region" description="Gly residues" evidence="2">
    <location>
        <begin position="3990"/>
        <end position="4006"/>
    </location>
</feature>
<keyword evidence="5" id="KW-1185">Reference proteome</keyword>
<keyword evidence="3" id="KW-1133">Transmembrane helix</keyword>